<feature type="transmembrane region" description="Helical" evidence="5">
    <location>
        <begin position="15"/>
        <end position="35"/>
    </location>
</feature>
<dbReference type="PANTHER" id="PTHR46720:SF3">
    <property type="entry name" value="FAD-BINDING DOMAIN-CONTAINING PROTEIN-RELATED"/>
    <property type="match status" value="1"/>
</dbReference>
<keyword evidence="8" id="KW-1185">Reference proteome</keyword>
<protein>
    <recommendedName>
        <fullName evidence="6">FAD-binding domain-containing protein</fullName>
    </recommendedName>
</protein>
<dbReference type="GO" id="GO:0071949">
    <property type="term" value="F:FAD binding"/>
    <property type="evidence" value="ECO:0007669"/>
    <property type="project" value="InterPro"/>
</dbReference>
<evidence type="ECO:0000256" key="3">
    <source>
        <dbReference type="ARBA" id="ARBA00022827"/>
    </source>
</evidence>
<evidence type="ECO:0000313" key="8">
    <source>
        <dbReference type="Proteomes" id="UP001140453"/>
    </source>
</evidence>
<dbReference type="EMBL" id="JAPEVB010000003">
    <property type="protein sequence ID" value="KAJ4391830.1"/>
    <property type="molecule type" value="Genomic_DNA"/>
</dbReference>
<dbReference type="GO" id="GO:0016491">
    <property type="term" value="F:oxidoreductase activity"/>
    <property type="evidence" value="ECO:0007669"/>
    <property type="project" value="UniProtKB-KW"/>
</dbReference>
<dbReference type="PRINTS" id="PR00420">
    <property type="entry name" value="RNGMNOXGNASE"/>
</dbReference>
<evidence type="ECO:0000256" key="1">
    <source>
        <dbReference type="ARBA" id="ARBA00007992"/>
    </source>
</evidence>
<evidence type="ECO:0000256" key="4">
    <source>
        <dbReference type="ARBA" id="ARBA00023002"/>
    </source>
</evidence>
<dbReference type="AlphaFoldDB" id="A0A9W8YUM4"/>
<evidence type="ECO:0000259" key="6">
    <source>
        <dbReference type="Pfam" id="PF01494"/>
    </source>
</evidence>
<dbReference type="SUPFAM" id="SSF54373">
    <property type="entry name" value="FAD-linked reductases, C-terminal domain"/>
    <property type="match status" value="1"/>
</dbReference>
<dbReference type="OrthoDB" id="417877at2759"/>
<evidence type="ECO:0000256" key="5">
    <source>
        <dbReference type="SAM" id="Phobius"/>
    </source>
</evidence>
<keyword evidence="5" id="KW-0812">Transmembrane</keyword>
<name>A0A9W8YUM4_9PEZI</name>
<keyword evidence="2" id="KW-0285">Flavoprotein</keyword>
<dbReference type="SUPFAM" id="SSF51905">
    <property type="entry name" value="FAD/NAD(P)-binding domain"/>
    <property type="match status" value="1"/>
</dbReference>
<reference evidence="7" key="1">
    <citation type="submission" date="2022-10" db="EMBL/GenBank/DDBJ databases">
        <title>Tapping the CABI collections for fungal endophytes: first genome assemblies for Collariella, Neodidymelliopsis, Ascochyta clinopodiicola, Didymella pomorum, Didymosphaeria variabile, Neocosmospora piperis and Neocucurbitaria cava.</title>
        <authorList>
            <person name="Hill R."/>
        </authorList>
    </citation>
    <scope>NUCLEOTIDE SEQUENCE</scope>
    <source>
        <strain evidence="7">IMI 355082</strain>
    </source>
</reference>
<keyword evidence="5" id="KW-1133">Transmembrane helix</keyword>
<evidence type="ECO:0000256" key="2">
    <source>
        <dbReference type="ARBA" id="ARBA00022630"/>
    </source>
</evidence>
<dbReference type="InterPro" id="IPR036188">
    <property type="entry name" value="FAD/NAD-bd_sf"/>
</dbReference>
<gene>
    <name evidence="7" type="ORF">N0V93_005450</name>
</gene>
<dbReference type="FunFam" id="3.50.50.60:FF:000153">
    <property type="entry name" value="Salicylate hydroxylase, putative"/>
    <property type="match status" value="1"/>
</dbReference>
<proteinExistence type="inferred from homology"/>
<evidence type="ECO:0000313" key="7">
    <source>
        <dbReference type="EMBL" id="KAJ4391830.1"/>
    </source>
</evidence>
<dbReference type="InterPro" id="IPR051104">
    <property type="entry name" value="FAD_monoxygenase"/>
</dbReference>
<dbReference type="GO" id="GO:0044550">
    <property type="term" value="P:secondary metabolite biosynthetic process"/>
    <property type="evidence" value="ECO:0007669"/>
    <property type="project" value="TreeGrafter"/>
</dbReference>
<keyword evidence="3" id="KW-0274">FAD</keyword>
<keyword evidence="4" id="KW-0560">Oxidoreductase</keyword>
<dbReference type="InterPro" id="IPR002938">
    <property type="entry name" value="FAD-bd"/>
</dbReference>
<keyword evidence="5" id="KW-0472">Membrane</keyword>
<comment type="similarity">
    <text evidence="1">Belongs to the paxM FAD-dependent monooxygenase family.</text>
</comment>
<organism evidence="7 8">
    <name type="scientific">Gnomoniopsis smithogilvyi</name>
    <dbReference type="NCBI Taxonomy" id="1191159"/>
    <lineage>
        <taxon>Eukaryota</taxon>
        <taxon>Fungi</taxon>
        <taxon>Dikarya</taxon>
        <taxon>Ascomycota</taxon>
        <taxon>Pezizomycotina</taxon>
        <taxon>Sordariomycetes</taxon>
        <taxon>Sordariomycetidae</taxon>
        <taxon>Diaporthales</taxon>
        <taxon>Gnomoniaceae</taxon>
        <taxon>Gnomoniopsis</taxon>
    </lineage>
</organism>
<dbReference type="Proteomes" id="UP001140453">
    <property type="component" value="Unassembled WGS sequence"/>
</dbReference>
<accession>A0A9W8YUM4</accession>
<dbReference type="Gene3D" id="3.50.50.60">
    <property type="entry name" value="FAD/NAD(P)-binding domain"/>
    <property type="match status" value="1"/>
</dbReference>
<feature type="domain" description="FAD-binding" evidence="6">
    <location>
        <begin position="334"/>
        <end position="404"/>
    </location>
</feature>
<comment type="caution">
    <text evidence="7">The sequence shown here is derived from an EMBL/GenBank/DDBJ whole genome shotgun (WGS) entry which is preliminary data.</text>
</comment>
<sequence>MSDATTAAAGSTEHVPSIAIVGGGIAGLTLALNLLKLSKASDKPRYTVTIYESAHAFGEIGAGVSFGPNASHAMKSIGPEVYEAFEKTETTNQYPSKSDVWFDFRFGESVDGRYKVEGEEGTGPEDRTGELIATVKCKNGQRGVKRSDFLNELIKHVPEGVAKFGKRATHYTTSPSGQVTLSFKDGSSATHDAVIACDGIKSNIRKTLLATTSNPEAANAVFSGKYCYRGLIPMDEAVEAVGDEMAKNAQMYLGRHGHILTFAVEKGKVMNVVAFNSAKEWTDPNWVVGADHETMKSQFSGWSSTAQKIIGLMRQNDIWALFNHPPASTYVSDDGRVCLIGDAAHATTPHKGSGAGMAIEDAYILGNLIAQALAGDNVDVSRAIPAAFRVYDATRRGRTQRLVEDSRETGTLYDLEHPQFGTDKEKIRETLLTRMDWVWQHDVEKELVESSDKLSNSLLGHQ</sequence>
<dbReference type="Pfam" id="PF01494">
    <property type="entry name" value="FAD_binding_3"/>
    <property type="match status" value="1"/>
</dbReference>
<dbReference type="PANTHER" id="PTHR46720">
    <property type="entry name" value="HYDROXYLASE, PUTATIVE (AFU_ORTHOLOGUE AFUA_3G01460)-RELATED"/>
    <property type="match status" value="1"/>
</dbReference>